<comment type="caution">
    <text evidence="1">The sequence shown here is derived from an EMBL/GenBank/DDBJ whole genome shotgun (WGS) entry which is preliminary data.</text>
</comment>
<accession>A0AAE4T0P1</accession>
<evidence type="ECO:0000313" key="2">
    <source>
        <dbReference type="Proteomes" id="UP001245683"/>
    </source>
</evidence>
<dbReference type="AlphaFoldDB" id="A0AAE4T0P1"/>
<keyword evidence="2" id="KW-1185">Reference proteome</keyword>
<name>A0AAE4T0P1_9EURY</name>
<organism evidence="1 2">
    <name type="scientific">Thermococcus waiotapuensis</name>
    <dbReference type="NCBI Taxonomy" id="90909"/>
    <lineage>
        <taxon>Archaea</taxon>
        <taxon>Methanobacteriati</taxon>
        <taxon>Methanobacteriota</taxon>
        <taxon>Thermococci</taxon>
        <taxon>Thermococcales</taxon>
        <taxon>Thermococcaceae</taxon>
        <taxon>Thermococcus</taxon>
    </lineage>
</organism>
<protein>
    <submittedName>
        <fullName evidence="1">Uncharacterized protein</fullName>
    </submittedName>
</protein>
<reference evidence="1 2" key="1">
    <citation type="submission" date="2023-08" db="EMBL/GenBank/DDBJ databases">
        <title>Draft genome sequence of Thermococcus waiotapuensis WT1T, a thermophilic sulphur-dependent archaeon from order Thermococcales.</title>
        <authorList>
            <person name="Manners S.H."/>
            <person name="Carere C.R."/>
            <person name="Dhami M.K."/>
            <person name="Dobson R.C.J."/>
            <person name="Stott M.B."/>
        </authorList>
    </citation>
    <scope>NUCLEOTIDE SEQUENCE [LARGE SCALE GENOMIC DNA]</scope>
    <source>
        <strain evidence="1 2">WT1</strain>
    </source>
</reference>
<sequence>MLLTRHAKERLIKRLAKKKKLELVYSRLWEFLDSSVKANINEKVVIFTDGRKSLVCTRLDCERLSLEEIKGRVEGIKHSYKCVFFDGRLVRETVPEKFLELVPEGVYCFYINREKGSLYIGSEPPLLAITFRPAKKNERRGR</sequence>
<proteinExistence type="predicted"/>
<dbReference type="EMBL" id="JAVDZE010000001">
    <property type="protein sequence ID" value="MDV3103370.1"/>
    <property type="molecule type" value="Genomic_DNA"/>
</dbReference>
<evidence type="ECO:0000313" key="1">
    <source>
        <dbReference type="EMBL" id="MDV3103370.1"/>
    </source>
</evidence>
<gene>
    <name evidence="1" type="ORF">RBI02_02245</name>
</gene>
<dbReference type="Proteomes" id="UP001245683">
    <property type="component" value="Unassembled WGS sequence"/>
</dbReference>
<dbReference type="RefSeq" id="WP_315339998.1">
    <property type="nucleotide sequence ID" value="NZ_JAVDZE010000001.1"/>
</dbReference>